<evidence type="ECO:0000256" key="2">
    <source>
        <dbReference type="SAM" id="SignalP"/>
    </source>
</evidence>
<feature type="chain" id="PRO_5045547731" description="DUF4124 domain-containing protein" evidence="2">
    <location>
        <begin position="35"/>
        <end position="333"/>
    </location>
</feature>
<evidence type="ECO:0000256" key="1">
    <source>
        <dbReference type="SAM" id="MobiDB-lite"/>
    </source>
</evidence>
<feature type="domain" description="DUF4124" evidence="3">
    <location>
        <begin position="29"/>
        <end position="61"/>
    </location>
</feature>
<protein>
    <recommendedName>
        <fullName evidence="3">DUF4124 domain-containing protein</fullName>
    </recommendedName>
</protein>
<dbReference type="RefSeq" id="WP_213379620.1">
    <property type="nucleotide sequence ID" value="NZ_AP024563.1"/>
</dbReference>
<evidence type="ECO:0000313" key="4">
    <source>
        <dbReference type="EMBL" id="BCU05494.1"/>
    </source>
</evidence>
<dbReference type="EMBL" id="AP024563">
    <property type="protein sequence ID" value="BCU05494.1"/>
    <property type="molecule type" value="Genomic_DNA"/>
</dbReference>
<accession>A0ABM7QIE3</accession>
<organism evidence="4 5">
    <name type="scientific">Allochromatium tepidum</name>
    <dbReference type="NCBI Taxonomy" id="553982"/>
    <lineage>
        <taxon>Bacteria</taxon>
        <taxon>Pseudomonadati</taxon>
        <taxon>Pseudomonadota</taxon>
        <taxon>Gammaproteobacteria</taxon>
        <taxon>Chromatiales</taxon>
        <taxon>Chromatiaceae</taxon>
        <taxon>Allochromatium</taxon>
    </lineage>
</organism>
<name>A0ABM7QIE3_9GAMM</name>
<proteinExistence type="predicted"/>
<dbReference type="Pfam" id="PF13511">
    <property type="entry name" value="DUF4124"/>
    <property type="match status" value="1"/>
</dbReference>
<feature type="compositionally biased region" description="Basic and acidic residues" evidence="1">
    <location>
        <begin position="83"/>
        <end position="102"/>
    </location>
</feature>
<keyword evidence="2" id="KW-0732">Signal</keyword>
<reference evidence="4 5" key="1">
    <citation type="submission" date="2021-04" db="EMBL/GenBank/DDBJ databases">
        <title>Complete genome sequencing of Allochromatium tepidum strain NZ.</title>
        <authorList>
            <person name="Tsukatani Y."/>
            <person name="Mori H."/>
        </authorList>
    </citation>
    <scope>NUCLEOTIDE SEQUENCE [LARGE SCALE GENOMIC DNA]</scope>
    <source>
        <strain evidence="4 5">NZ</strain>
    </source>
</reference>
<gene>
    <name evidence="4" type="ORF">Atep_01710</name>
</gene>
<dbReference type="Proteomes" id="UP000680679">
    <property type="component" value="Chromosome"/>
</dbReference>
<feature type="signal peptide" evidence="2">
    <location>
        <begin position="1"/>
        <end position="34"/>
    </location>
</feature>
<keyword evidence="5" id="KW-1185">Reference proteome</keyword>
<dbReference type="InterPro" id="IPR025392">
    <property type="entry name" value="DUF4124"/>
</dbReference>
<evidence type="ECO:0000313" key="5">
    <source>
        <dbReference type="Proteomes" id="UP000680679"/>
    </source>
</evidence>
<feature type="region of interest" description="Disordered" evidence="1">
    <location>
        <begin position="82"/>
        <end position="102"/>
    </location>
</feature>
<evidence type="ECO:0000259" key="3">
    <source>
        <dbReference type="Pfam" id="PF13511"/>
    </source>
</evidence>
<sequence>MNRSAPSKPPVSVRRLAVLMLIPALGLASWTAQAQNLYRWVDDQGEVHYSDQVPPSQADKARARLSEQGIAVENRPAVPTGEELERAKELERRKAEEERRRVERRAEDERLLKLYRTVDELELARDGRVAAVEAVIQAKRDGVRNESRRLVELDKERRTLHKDGKTLPDELRGKIEAATTRIRADYAEIVENEYRKQAVQEEFARTIERFRQLRRLPPPAASQDTTGSSLNGSLVSCSDKARCHAYWERAVDYVRTHSDREGEILEAGLLIAFQHDERENRTLTISWTQRAPDQPVHIYLDVQCKNRLTASLACLDPRVPEVRAGFRAAVMDE</sequence>